<evidence type="ECO:0008006" key="5">
    <source>
        <dbReference type="Google" id="ProtNLM"/>
    </source>
</evidence>
<dbReference type="EMBL" id="JASITI010000090">
    <property type="protein sequence ID" value="MDK9501125.1"/>
    <property type="molecule type" value="Genomic_DNA"/>
</dbReference>
<feature type="compositionally biased region" description="Polar residues" evidence="1">
    <location>
        <begin position="81"/>
        <end position="90"/>
    </location>
</feature>
<evidence type="ECO:0000256" key="1">
    <source>
        <dbReference type="SAM" id="MobiDB-lite"/>
    </source>
</evidence>
<dbReference type="Proteomes" id="UP001223390">
    <property type="component" value="Unassembled WGS sequence"/>
</dbReference>
<feature type="region of interest" description="Disordered" evidence="1">
    <location>
        <begin position="68"/>
        <end position="123"/>
    </location>
</feature>
<keyword evidence="2" id="KW-0812">Transmembrane</keyword>
<reference evidence="3 4" key="1">
    <citation type="submission" date="2023-05" db="EMBL/GenBank/DDBJ databases">
        <title>Sequencing and Assembly of Streptomyces sp. NP73.</title>
        <authorList>
            <person name="Konwar A.N."/>
            <person name="Saikia K."/>
            <person name="Thakur D."/>
        </authorList>
    </citation>
    <scope>NUCLEOTIDE SEQUENCE [LARGE SCALE GENOMIC DNA]</scope>
    <source>
        <strain evidence="3 4">NP73</strain>
    </source>
</reference>
<protein>
    <recommendedName>
        <fullName evidence="5">LapA family protein</fullName>
    </recommendedName>
</protein>
<sequence>MSRPWRWVVVVVATGIGFLIAFEFGQWDPFGWFPEKESDRISVAGAFGGAMAAVIALAVGWWAGGSGGDGGNSVRQRARASGTSQISQDGGRTAPGRVDQQARADGDSRIEQRGGGEAEEPSS</sequence>
<name>A0ABT7H5F9_9ACTN</name>
<keyword evidence="2" id="KW-0472">Membrane</keyword>
<evidence type="ECO:0000256" key="2">
    <source>
        <dbReference type="SAM" id="Phobius"/>
    </source>
</evidence>
<keyword evidence="2" id="KW-1133">Transmembrane helix</keyword>
<evidence type="ECO:0000313" key="3">
    <source>
        <dbReference type="EMBL" id="MDK9501125.1"/>
    </source>
</evidence>
<proteinExistence type="predicted"/>
<organism evidence="3 4">
    <name type="scientific">Streptomyces katrae</name>
    <dbReference type="NCBI Taxonomy" id="68223"/>
    <lineage>
        <taxon>Bacteria</taxon>
        <taxon>Bacillati</taxon>
        <taxon>Actinomycetota</taxon>
        <taxon>Actinomycetes</taxon>
        <taxon>Kitasatosporales</taxon>
        <taxon>Streptomycetaceae</taxon>
        <taxon>Streptomyces</taxon>
    </lineage>
</organism>
<dbReference type="RefSeq" id="WP_285346549.1">
    <property type="nucleotide sequence ID" value="NZ_JASITI010000090.1"/>
</dbReference>
<evidence type="ECO:0000313" key="4">
    <source>
        <dbReference type="Proteomes" id="UP001223390"/>
    </source>
</evidence>
<feature type="compositionally biased region" description="Basic and acidic residues" evidence="1">
    <location>
        <begin position="100"/>
        <end position="116"/>
    </location>
</feature>
<keyword evidence="4" id="KW-1185">Reference proteome</keyword>
<comment type="caution">
    <text evidence="3">The sequence shown here is derived from an EMBL/GenBank/DDBJ whole genome shotgun (WGS) entry which is preliminary data.</text>
</comment>
<feature type="transmembrane region" description="Helical" evidence="2">
    <location>
        <begin position="7"/>
        <end position="24"/>
    </location>
</feature>
<accession>A0ABT7H5F9</accession>
<gene>
    <name evidence="3" type="ORF">QEZ40_007497</name>
</gene>
<feature type="transmembrane region" description="Helical" evidence="2">
    <location>
        <begin position="44"/>
        <end position="63"/>
    </location>
</feature>